<proteinExistence type="evidence at transcript level"/>
<evidence type="ECO:0000313" key="2">
    <source>
        <dbReference type="EMBL" id="JAA53944.1"/>
    </source>
</evidence>
<dbReference type="AlphaFoldDB" id="L7LSZ6"/>
<dbReference type="EMBL" id="GACK01011090">
    <property type="protein sequence ID" value="JAA53944.1"/>
    <property type="molecule type" value="mRNA"/>
</dbReference>
<sequence length="187" mass="21434">MTAGMRIRDALLFAVLLKVAHCGGGSYKREVKHEDIAQFYSSTATIRTLYTTMHTDGCKVDTVRTTDYRHTEFNRNYTSQNNRPSLELVGTFINILHGRRDVPFNGMDINMKTGQKLHWYEELLFTFDSLNCGIFFVSTTWGRKGKDYELRVRSGSSASRQCYEELISYARRAGVVASKFKNCTKNI</sequence>
<accession>L7LSZ6</accession>
<feature type="chain" id="PRO_5003980203" evidence="1">
    <location>
        <begin position="23"/>
        <end position="187"/>
    </location>
</feature>
<organism evidence="2">
    <name type="scientific">Rhipicephalus pulchellus</name>
    <name type="common">Yellow backed tick</name>
    <name type="synonym">Dermacentor pulchellus</name>
    <dbReference type="NCBI Taxonomy" id="72859"/>
    <lineage>
        <taxon>Eukaryota</taxon>
        <taxon>Metazoa</taxon>
        <taxon>Ecdysozoa</taxon>
        <taxon>Arthropoda</taxon>
        <taxon>Chelicerata</taxon>
        <taxon>Arachnida</taxon>
        <taxon>Acari</taxon>
        <taxon>Parasitiformes</taxon>
        <taxon>Ixodida</taxon>
        <taxon>Ixodoidea</taxon>
        <taxon>Ixodidae</taxon>
        <taxon>Rhipicephalinae</taxon>
        <taxon>Rhipicephalus</taxon>
        <taxon>Rhipicephalus</taxon>
    </lineage>
</organism>
<evidence type="ECO:0000256" key="1">
    <source>
        <dbReference type="SAM" id="SignalP"/>
    </source>
</evidence>
<protein>
    <submittedName>
        <fullName evidence="2">Putative group i salivary lipocalin</fullName>
    </submittedName>
</protein>
<name>L7LSZ6_RHIPC</name>
<keyword evidence="1" id="KW-0732">Signal</keyword>
<reference evidence="2" key="2">
    <citation type="journal article" date="2015" name="J. Proteomics">
        <title>Sexual differences in the sialomes of the zebra tick, Rhipicephalus pulchellus.</title>
        <authorList>
            <person name="Tan A.W."/>
            <person name="Francischetti I.M."/>
            <person name="Slovak M."/>
            <person name="Kini R.M."/>
            <person name="Ribeiro J.M."/>
        </authorList>
    </citation>
    <scope>NUCLEOTIDE SEQUENCE</scope>
    <source>
        <tissue evidence="2">Salivary gland</tissue>
    </source>
</reference>
<reference evidence="2" key="1">
    <citation type="submission" date="2012-11" db="EMBL/GenBank/DDBJ databases">
        <authorList>
            <person name="Lucero-Rivera Y.E."/>
            <person name="Tovar-Ramirez D."/>
        </authorList>
    </citation>
    <scope>NUCLEOTIDE SEQUENCE</scope>
    <source>
        <tissue evidence="2">Salivary gland</tissue>
    </source>
</reference>
<feature type="signal peptide" evidence="1">
    <location>
        <begin position="1"/>
        <end position="22"/>
    </location>
</feature>